<evidence type="ECO:0000313" key="7">
    <source>
        <dbReference type="Proteomes" id="UP000192906"/>
    </source>
</evidence>
<dbReference type="Proteomes" id="UP000192906">
    <property type="component" value="Unassembled WGS sequence"/>
</dbReference>
<accession>A0A1X7E797</accession>
<evidence type="ECO:0000313" key="6">
    <source>
        <dbReference type="EMBL" id="SMF28855.1"/>
    </source>
</evidence>
<evidence type="ECO:0000256" key="1">
    <source>
        <dbReference type="ARBA" id="ARBA00009437"/>
    </source>
</evidence>
<dbReference type="GO" id="GO:0032993">
    <property type="term" value="C:protein-DNA complex"/>
    <property type="evidence" value="ECO:0007669"/>
    <property type="project" value="TreeGrafter"/>
</dbReference>
<evidence type="ECO:0000259" key="5">
    <source>
        <dbReference type="Pfam" id="PF03466"/>
    </source>
</evidence>
<dbReference type="PANTHER" id="PTHR30346:SF0">
    <property type="entry name" value="HCA OPERON TRANSCRIPTIONAL ACTIVATOR HCAR"/>
    <property type="match status" value="1"/>
</dbReference>
<keyword evidence="4" id="KW-0804">Transcription</keyword>
<name>A0A1X7E797_9BACT</name>
<feature type="domain" description="LysR substrate-binding" evidence="5">
    <location>
        <begin position="4"/>
        <end position="208"/>
    </location>
</feature>
<dbReference type="EMBL" id="FWZU01000004">
    <property type="protein sequence ID" value="SMF28855.1"/>
    <property type="molecule type" value="Genomic_DNA"/>
</dbReference>
<evidence type="ECO:0000256" key="2">
    <source>
        <dbReference type="ARBA" id="ARBA00023015"/>
    </source>
</evidence>
<reference evidence="7" key="1">
    <citation type="submission" date="2017-04" db="EMBL/GenBank/DDBJ databases">
        <authorList>
            <person name="Varghese N."/>
            <person name="Submissions S."/>
        </authorList>
    </citation>
    <scope>NUCLEOTIDE SEQUENCE [LARGE SCALE GENOMIC DNA]</scope>
    <source>
        <strain evidence="7">K3S</strain>
    </source>
</reference>
<dbReference type="CDD" id="cd08414">
    <property type="entry name" value="PBP2_LTTR_aromatics_like"/>
    <property type="match status" value="1"/>
</dbReference>
<dbReference type="STRING" id="1519643.SAMN06295933_2745"/>
<evidence type="ECO:0000256" key="4">
    <source>
        <dbReference type="ARBA" id="ARBA00023163"/>
    </source>
</evidence>
<dbReference type="Pfam" id="PF03466">
    <property type="entry name" value="LysR_substrate"/>
    <property type="match status" value="1"/>
</dbReference>
<dbReference type="SUPFAM" id="SSF53850">
    <property type="entry name" value="Periplasmic binding protein-like II"/>
    <property type="match status" value="1"/>
</dbReference>
<dbReference type="RefSeq" id="WP_170921428.1">
    <property type="nucleotide sequence ID" value="NZ_FWZU01000004.1"/>
</dbReference>
<protein>
    <submittedName>
        <fullName evidence="6">LysR substrate binding domain-containing protein</fullName>
    </submittedName>
</protein>
<keyword evidence="3" id="KW-0238">DNA-binding</keyword>
<comment type="similarity">
    <text evidence="1">Belongs to the LysR transcriptional regulatory family.</text>
</comment>
<gene>
    <name evidence="6" type="ORF">SAMN06295933_2745</name>
</gene>
<evidence type="ECO:0000256" key="3">
    <source>
        <dbReference type="ARBA" id="ARBA00023125"/>
    </source>
</evidence>
<organism evidence="6 7">
    <name type="scientific">Desulfovibrio gilichinskyi</name>
    <dbReference type="NCBI Taxonomy" id="1519643"/>
    <lineage>
        <taxon>Bacteria</taxon>
        <taxon>Pseudomonadati</taxon>
        <taxon>Thermodesulfobacteriota</taxon>
        <taxon>Desulfovibrionia</taxon>
        <taxon>Desulfovibrionales</taxon>
        <taxon>Desulfovibrionaceae</taxon>
        <taxon>Desulfovibrio</taxon>
    </lineage>
</organism>
<sequence>MFSRGEEGRLAIVFFSAPTMFFLPDLIRRFRVTHQAVTVQLKELTPDKQLEAFARNEIDVGFTRPLPSGYQYLKSVILFEERLLAVLPETHPLAGRTSLRLSELAAEQFVLLDRPVAVSLYDHVISMCRESGFSPIVMHTPDLMNTLLMMVAAEQGVSIVPEGVLNLRENQLSFVPIIPSPSPIPLLICWNTVRDNPARTAFLNLVQNRKVYLNGQS</sequence>
<dbReference type="Gene3D" id="3.40.190.10">
    <property type="entry name" value="Periplasmic binding protein-like II"/>
    <property type="match status" value="2"/>
</dbReference>
<dbReference type="GO" id="GO:0003677">
    <property type="term" value="F:DNA binding"/>
    <property type="evidence" value="ECO:0007669"/>
    <property type="project" value="UniProtKB-KW"/>
</dbReference>
<proteinExistence type="inferred from homology"/>
<keyword evidence="7" id="KW-1185">Reference proteome</keyword>
<dbReference type="InterPro" id="IPR005119">
    <property type="entry name" value="LysR_subst-bd"/>
</dbReference>
<dbReference type="GO" id="GO:0003700">
    <property type="term" value="F:DNA-binding transcription factor activity"/>
    <property type="evidence" value="ECO:0007669"/>
    <property type="project" value="TreeGrafter"/>
</dbReference>
<dbReference type="AlphaFoldDB" id="A0A1X7E797"/>
<dbReference type="PANTHER" id="PTHR30346">
    <property type="entry name" value="TRANSCRIPTIONAL DUAL REGULATOR HCAR-RELATED"/>
    <property type="match status" value="1"/>
</dbReference>
<keyword evidence="2" id="KW-0805">Transcription regulation</keyword>